<dbReference type="OrthoDB" id="1150409at2"/>
<dbReference type="InterPro" id="IPR011990">
    <property type="entry name" value="TPR-like_helical_dom_sf"/>
</dbReference>
<dbReference type="AlphaFoldDB" id="A0A1Y0II21"/>
<keyword evidence="4" id="KW-1185">Reference proteome</keyword>
<accession>A0A1Y0II21</accession>
<feature type="domain" description="HTH cro/C1-type" evidence="2">
    <location>
        <begin position="17"/>
        <end position="70"/>
    </location>
</feature>
<dbReference type="InterPro" id="IPR010982">
    <property type="entry name" value="Lambda_DNA-bd_dom_sf"/>
</dbReference>
<dbReference type="Gene3D" id="1.25.40.10">
    <property type="entry name" value="Tetratricopeptide repeat domain"/>
    <property type="match status" value="2"/>
</dbReference>
<evidence type="ECO:0000259" key="2">
    <source>
        <dbReference type="PROSITE" id="PS50943"/>
    </source>
</evidence>
<dbReference type="Pfam" id="PF01381">
    <property type="entry name" value="HTH_3"/>
    <property type="match status" value="1"/>
</dbReference>
<proteinExistence type="predicted"/>
<protein>
    <recommendedName>
        <fullName evidence="2">HTH cro/C1-type domain-containing protein</fullName>
    </recommendedName>
</protein>
<name>A0A1Y0II21_9BACL</name>
<dbReference type="GO" id="GO:0005829">
    <property type="term" value="C:cytosol"/>
    <property type="evidence" value="ECO:0007669"/>
    <property type="project" value="TreeGrafter"/>
</dbReference>
<dbReference type="Pfam" id="PF13424">
    <property type="entry name" value="TPR_12"/>
    <property type="match status" value="1"/>
</dbReference>
<dbReference type="GO" id="GO:0003677">
    <property type="term" value="F:DNA binding"/>
    <property type="evidence" value="ECO:0007669"/>
    <property type="project" value="UniProtKB-KW"/>
</dbReference>
<sequence length="441" mass="50096">MTVLRNDNRPKMLGAKIQELRITKGLTQGELGQGLVTPSMISQIESGRANPSYKLLCQLAERLEVPLAHLTAEYHETMSIGVQLKTLQACKEKKEFSDALMICENLLQNELPNNVLKEVLFVKAECLVWTRKPDEAIECFRDLLKRLNEWGDQENSTLASIYNLLGCAYFNKLDLLTAHSYFVQADSHIQKIDNLDIAQGYIQYNLGRVHEWMDDTEAARVHYEQALAVFNEVSNSHRELANLYYAIGINRTKDNDLASADKYLNDAIALYKASNMIDMIQKVKETQAFHCVSKHDPGEAKLIMLNCCNYFKEAGDYQYVAYTYAKLAMLALSEGNLDEAQDFLGTMERENDRNQVLPVTNHFWAYIYRVYAQYHFHKLNYGEAVKYANRSAEIFDIIGLKREAAKSLQITVDSETEEGNLPAALATSKKAIEILSKEGGK</sequence>
<dbReference type="PANTHER" id="PTHR46797:SF1">
    <property type="entry name" value="METHYLPHOSPHONATE SYNTHASE"/>
    <property type="match status" value="1"/>
</dbReference>
<keyword evidence="1" id="KW-0238">DNA-binding</keyword>
<dbReference type="CDD" id="cd00093">
    <property type="entry name" value="HTH_XRE"/>
    <property type="match status" value="1"/>
</dbReference>
<evidence type="ECO:0000313" key="4">
    <source>
        <dbReference type="Proteomes" id="UP000195437"/>
    </source>
</evidence>
<gene>
    <name evidence="3" type="ORF">CBW65_03080</name>
</gene>
<dbReference type="InterPro" id="IPR001387">
    <property type="entry name" value="Cro/C1-type_HTH"/>
</dbReference>
<dbReference type="EMBL" id="CP021434">
    <property type="protein sequence ID" value="ARU60151.1"/>
    <property type="molecule type" value="Genomic_DNA"/>
</dbReference>
<evidence type="ECO:0000313" key="3">
    <source>
        <dbReference type="EMBL" id="ARU60151.1"/>
    </source>
</evidence>
<dbReference type="Proteomes" id="UP000195437">
    <property type="component" value="Chromosome"/>
</dbReference>
<dbReference type="GO" id="GO:0003700">
    <property type="term" value="F:DNA-binding transcription factor activity"/>
    <property type="evidence" value="ECO:0007669"/>
    <property type="project" value="TreeGrafter"/>
</dbReference>
<dbReference type="InterPro" id="IPR019734">
    <property type="entry name" value="TPR_rpt"/>
</dbReference>
<dbReference type="SMART" id="SM00530">
    <property type="entry name" value="HTH_XRE"/>
    <property type="match status" value="1"/>
</dbReference>
<organism evidence="3 4">
    <name type="scientific">Tumebacillus avium</name>
    <dbReference type="NCBI Taxonomy" id="1903704"/>
    <lineage>
        <taxon>Bacteria</taxon>
        <taxon>Bacillati</taxon>
        <taxon>Bacillota</taxon>
        <taxon>Bacilli</taxon>
        <taxon>Bacillales</taxon>
        <taxon>Alicyclobacillaceae</taxon>
        <taxon>Tumebacillus</taxon>
    </lineage>
</organism>
<evidence type="ECO:0000256" key="1">
    <source>
        <dbReference type="ARBA" id="ARBA00023125"/>
    </source>
</evidence>
<dbReference type="PANTHER" id="PTHR46797">
    <property type="entry name" value="HTH-TYPE TRANSCRIPTIONAL REGULATOR"/>
    <property type="match status" value="1"/>
</dbReference>
<dbReference type="PROSITE" id="PS50943">
    <property type="entry name" value="HTH_CROC1"/>
    <property type="match status" value="1"/>
</dbReference>
<dbReference type="KEGG" id="tum:CBW65_03080"/>
<dbReference type="SUPFAM" id="SSF48452">
    <property type="entry name" value="TPR-like"/>
    <property type="match status" value="1"/>
</dbReference>
<dbReference type="SUPFAM" id="SSF47413">
    <property type="entry name" value="lambda repressor-like DNA-binding domains"/>
    <property type="match status" value="1"/>
</dbReference>
<dbReference type="SMART" id="SM00028">
    <property type="entry name" value="TPR"/>
    <property type="match status" value="4"/>
</dbReference>
<dbReference type="InterPro" id="IPR050807">
    <property type="entry name" value="TransReg_Diox_bact_type"/>
</dbReference>
<reference evidence="4" key="1">
    <citation type="submission" date="2017-05" db="EMBL/GenBank/DDBJ databases">
        <authorList>
            <person name="Sung H."/>
        </authorList>
    </citation>
    <scope>NUCLEOTIDE SEQUENCE [LARGE SCALE GENOMIC DNA]</scope>
    <source>
        <strain evidence="4">AR23208</strain>
    </source>
</reference>